<reference evidence="13 14" key="1">
    <citation type="journal article" date="2015" name="Genome Biol. Evol.">
        <title>Phylogenomic analyses indicate that early fungi evolved digesting cell walls of algal ancestors of land plants.</title>
        <authorList>
            <person name="Chang Y."/>
            <person name="Wang S."/>
            <person name="Sekimoto S."/>
            <person name="Aerts A.L."/>
            <person name="Choi C."/>
            <person name="Clum A."/>
            <person name="LaButti K.M."/>
            <person name="Lindquist E.A."/>
            <person name="Yee Ngan C."/>
            <person name="Ohm R.A."/>
            <person name="Salamov A.A."/>
            <person name="Grigoriev I.V."/>
            <person name="Spatafora J.W."/>
            <person name="Berbee M.L."/>
        </authorList>
    </citation>
    <scope>NUCLEOTIDE SEQUENCE [LARGE SCALE GENOMIC DNA]</scope>
    <source>
        <strain evidence="13 14">NRRL 28638</strain>
    </source>
</reference>
<dbReference type="GO" id="GO:0004663">
    <property type="term" value="F:Rab geranylgeranyltransferase activity"/>
    <property type="evidence" value="ECO:0007669"/>
    <property type="project" value="UniProtKB-UniRule"/>
</dbReference>
<dbReference type="EMBL" id="KQ964431">
    <property type="protein sequence ID" value="KXN73774.1"/>
    <property type="molecule type" value="Genomic_DNA"/>
</dbReference>
<keyword evidence="6 11" id="KW-0479">Metal-binding</keyword>
<sequence length="310" mass="34564">MSSSEDIPVLNTQSHVQFIKNLDNHGNSIEYHYSLHLKLSGIYWGSTALFLLGKPDTLDSEEIVKFLLSCQTEDGGFGGYPGHDSHISYTLSAIQILVLYNRLDAIDIDKVANYIADLQVDSGAFKGDKWGEIDTRFCYIALNALTLLNKLTLIDIPKLTQYIIKCQNYDGGFGAVPNAESHSGQVWCCVAALCILNQLDLIDRDSLCWWLSERQLPCGGLNGRPEKKEDVCYSWWVLNWINKDALTKFILNTQDPETGGLGDRPGNIGDVFHTLFGIAALSLLGYEGLEKVDPRYCLPVTSIPSYINKF</sequence>
<proteinExistence type="inferred from homology"/>
<dbReference type="Gene3D" id="1.50.10.20">
    <property type="match status" value="1"/>
</dbReference>
<evidence type="ECO:0000256" key="4">
    <source>
        <dbReference type="ARBA" id="ARBA00022602"/>
    </source>
</evidence>
<dbReference type="FunFam" id="1.50.10.20:FF:000012">
    <property type="entry name" value="Geranylgeranyl transferase type-2 subunit beta"/>
    <property type="match status" value="1"/>
</dbReference>
<evidence type="ECO:0000256" key="10">
    <source>
        <dbReference type="ARBA" id="ARBA00069127"/>
    </source>
</evidence>
<name>A0A137PFK1_CONC2</name>
<dbReference type="GO" id="GO:0170069">
    <property type="term" value="C:geranylgeranyltransferase-III complex"/>
    <property type="evidence" value="ECO:0007669"/>
    <property type="project" value="EnsemblFungi"/>
</dbReference>
<dbReference type="PANTHER" id="PTHR11774:SF11">
    <property type="entry name" value="GERANYLGERANYL TRANSFERASE TYPE-2 SUBUNIT BETA"/>
    <property type="match status" value="1"/>
</dbReference>
<keyword evidence="5 11" id="KW-0808">Transferase</keyword>
<accession>A0A137PFK1</accession>
<evidence type="ECO:0000313" key="14">
    <source>
        <dbReference type="Proteomes" id="UP000070444"/>
    </source>
</evidence>
<comment type="function">
    <text evidence="11">Catalyzes the transfer of a geranylgeranyl moiety from geranylgeranyl diphosphate to both cysteines of proteins with the C-terminal sequence -XXCC, -XCXC and -CCXX.</text>
</comment>
<dbReference type="InterPro" id="IPR045089">
    <property type="entry name" value="PGGT1B-like"/>
</dbReference>
<evidence type="ECO:0000256" key="11">
    <source>
        <dbReference type="RuleBase" id="RU365076"/>
    </source>
</evidence>
<comment type="similarity">
    <text evidence="1 11">Belongs to the protein prenyltransferase subunit beta family.</text>
</comment>
<dbReference type="PANTHER" id="PTHR11774">
    <property type="entry name" value="GERANYLGERANYL TRANSFERASE TYPE BETA SUBUNIT"/>
    <property type="match status" value="1"/>
</dbReference>
<protein>
    <recommendedName>
        <fullName evidence="10 11">Geranylgeranyl transferase type-2 subunit beta</fullName>
        <ecNumber evidence="3 11">2.5.1.60</ecNumber>
    </recommendedName>
</protein>
<dbReference type="Pfam" id="PF00432">
    <property type="entry name" value="Prenyltrans"/>
    <property type="match status" value="1"/>
</dbReference>
<evidence type="ECO:0000256" key="1">
    <source>
        <dbReference type="ARBA" id="ARBA00010497"/>
    </source>
</evidence>
<dbReference type="GO" id="GO:0046872">
    <property type="term" value="F:metal ion binding"/>
    <property type="evidence" value="ECO:0007669"/>
    <property type="project" value="UniProtKB-KW"/>
</dbReference>
<evidence type="ECO:0000259" key="12">
    <source>
        <dbReference type="Pfam" id="PF00432"/>
    </source>
</evidence>
<dbReference type="GO" id="GO:0006888">
    <property type="term" value="P:endoplasmic reticulum to Golgi vesicle-mediated transport"/>
    <property type="evidence" value="ECO:0007669"/>
    <property type="project" value="EnsemblFungi"/>
</dbReference>
<dbReference type="InterPro" id="IPR001330">
    <property type="entry name" value="Prenyltrans"/>
</dbReference>
<dbReference type="OMA" id="VKRCQCP"/>
<dbReference type="GO" id="GO:0006612">
    <property type="term" value="P:protein targeting to membrane"/>
    <property type="evidence" value="ECO:0007669"/>
    <property type="project" value="EnsemblFungi"/>
</dbReference>
<evidence type="ECO:0000256" key="7">
    <source>
        <dbReference type="ARBA" id="ARBA00022737"/>
    </source>
</evidence>
<keyword evidence="8 11" id="KW-0862">Zinc</keyword>
<feature type="domain" description="Prenyltransferase alpha-alpha toroid" evidence="12">
    <location>
        <begin position="10"/>
        <end position="298"/>
    </location>
</feature>
<evidence type="ECO:0000313" key="13">
    <source>
        <dbReference type="EMBL" id="KXN73774.1"/>
    </source>
</evidence>
<evidence type="ECO:0000256" key="5">
    <source>
        <dbReference type="ARBA" id="ARBA00022679"/>
    </source>
</evidence>
<evidence type="ECO:0000256" key="3">
    <source>
        <dbReference type="ARBA" id="ARBA00012656"/>
    </source>
</evidence>
<dbReference type="SUPFAM" id="SSF48239">
    <property type="entry name" value="Terpenoid cyclases/Protein prenyltransferases"/>
    <property type="match status" value="1"/>
</dbReference>
<evidence type="ECO:0000256" key="9">
    <source>
        <dbReference type="ARBA" id="ARBA00047658"/>
    </source>
</evidence>
<dbReference type="InterPro" id="IPR008930">
    <property type="entry name" value="Terpenoid_cyclase/PrenylTrfase"/>
</dbReference>
<keyword evidence="14" id="KW-1185">Reference proteome</keyword>
<gene>
    <name evidence="13" type="ORF">CONCODRAFT_67993</name>
</gene>
<comment type="cofactor">
    <cofactor evidence="11">
        <name>Zn(2+)</name>
        <dbReference type="ChEBI" id="CHEBI:29105"/>
    </cofactor>
    <text evidence="11">Binds 1 zinc ion per subunit.</text>
</comment>
<keyword evidence="4 11" id="KW-0637">Prenyltransferase</keyword>
<dbReference type="OrthoDB" id="5428259at2759"/>
<dbReference type="GO" id="GO:0005968">
    <property type="term" value="C:Rab-protein geranylgeranyltransferase complex"/>
    <property type="evidence" value="ECO:0007669"/>
    <property type="project" value="UniProtKB-UniRule"/>
</dbReference>
<evidence type="ECO:0000256" key="6">
    <source>
        <dbReference type="ARBA" id="ARBA00022723"/>
    </source>
</evidence>
<evidence type="ECO:0000256" key="2">
    <source>
        <dbReference type="ARBA" id="ARBA00011355"/>
    </source>
</evidence>
<evidence type="ECO:0000256" key="8">
    <source>
        <dbReference type="ARBA" id="ARBA00022833"/>
    </source>
</evidence>
<comment type="subunit">
    <text evidence="2">Heterodimer of an alpha and a beta subunit.</text>
</comment>
<dbReference type="EC" id="2.5.1.60" evidence="3 11"/>
<dbReference type="CDD" id="cd02894">
    <property type="entry name" value="GGTase-II"/>
    <property type="match status" value="1"/>
</dbReference>
<keyword evidence="7" id="KW-0677">Repeat</keyword>
<comment type="catalytic activity">
    <reaction evidence="9 11">
        <text>geranylgeranyl diphosphate + L-cysteinyl-[protein] = S-geranylgeranyl-L-cysteinyl-[protein] + diphosphate</text>
        <dbReference type="Rhea" id="RHEA:21240"/>
        <dbReference type="Rhea" id="RHEA-COMP:10131"/>
        <dbReference type="Rhea" id="RHEA-COMP:11537"/>
        <dbReference type="ChEBI" id="CHEBI:29950"/>
        <dbReference type="ChEBI" id="CHEBI:33019"/>
        <dbReference type="ChEBI" id="CHEBI:57533"/>
        <dbReference type="ChEBI" id="CHEBI:86021"/>
        <dbReference type="EC" id="2.5.1.60"/>
    </reaction>
</comment>
<organism evidence="13 14">
    <name type="scientific">Conidiobolus coronatus (strain ATCC 28846 / CBS 209.66 / NRRL 28638)</name>
    <name type="common">Delacroixia coronata</name>
    <dbReference type="NCBI Taxonomy" id="796925"/>
    <lineage>
        <taxon>Eukaryota</taxon>
        <taxon>Fungi</taxon>
        <taxon>Fungi incertae sedis</taxon>
        <taxon>Zoopagomycota</taxon>
        <taxon>Entomophthoromycotina</taxon>
        <taxon>Entomophthoromycetes</taxon>
        <taxon>Entomophthorales</taxon>
        <taxon>Ancylistaceae</taxon>
        <taxon>Conidiobolus</taxon>
    </lineage>
</organism>
<dbReference type="GO" id="GO:0072657">
    <property type="term" value="P:protein localization to membrane"/>
    <property type="evidence" value="ECO:0007669"/>
    <property type="project" value="UniProtKB-ARBA"/>
</dbReference>
<dbReference type="STRING" id="796925.A0A137PFK1"/>
<dbReference type="AlphaFoldDB" id="A0A137PFK1"/>
<dbReference type="Proteomes" id="UP000070444">
    <property type="component" value="Unassembled WGS sequence"/>
</dbReference>
<dbReference type="InterPro" id="IPR026873">
    <property type="entry name" value="Ptb1"/>
</dbReference>